<feature type="domain" description="PAS" evidence="8">
    <location>
        <begin position="131"/>
        <end position="174"/>
    </location>
</feature>
<dbReference type="SMART" id="SM00091">
    <property type="entry name" value="PAS"/>
    <property type="match status" value="2"/>
</dbReference>
<dbReference type="PANTHER" id="PTHR43711">
    <property type="entry name" value="TWO-COMPONENT HISTIDINE KINASE"/>
    <property type="match status" value="1"/>
</dbReference>
<evidence type="ECO:0000259" key="8">
    <source>
        <dbReference type="PROSITE" id="PS50112"/>
    </source>
</evidence>
<dbReference type="CDD" id="cd00075">
    <property type="entry name" value="HATPase"/>
    <property type="match status" value="1"/>
</dbReference>
<evidence type="ECO:0000256" key="3">
    <source>
        <dbReference type="ARBA" id="ARBA00022553"/>
    </source>
</evidence>
<evidence type="ECO:0000313" key="11">
    <source>
        <dbReference type="Proteomes" id="UP000294749"/>
    </source>
</evidence>
<dbReference type="PRINTS" id="PR00344">
    <property type="entry name" value="BCTRLSENSOR"/>
</dbReference>
<dbReference type="PROSITE" id="PS50112">
    <property type="entry name" value="PAS"/>
    <property type="match status" value="2"/>
</dbReference>
<dbReference type="InterPro" id="IPR050736">
    <property type="entry name" value="Sensor_HK_Regulatory"/>
</dbReference>
<accession>A0A4R7K4P4</accession>
<dbReference type="OrthoDB" id="9808408at2"/>
<dbReference type="CDD" id="cd00082">
    <property type="entry name" value="HisKA"/>
    <property type="match status" value="1"/>
</dbReference>
<dbReference type="Pfam" id="PF13426">
    <property type="entry name" value="PAS_9"/>
    <property type="match status" value="2"/>
</dbReference>
<evidence type="ECO:0000313" key="10">
    <source>
        <dbReference type="EMBL" id="TDT45013.1"/>
    </source>
</evidence>
<sequence>MQDFQENSDIFNLLSEGVSEGIIVVNADQIIVATNTSSLQMFGYEKGELVGKPLDILIPRRYHAGHGAHVDNFIAKSDKRQMGHGRNLYGICKDGKEFPVEAGLNPFEFYGATYVMALVINITERKNREEELSHWARIFDESLNEIFIFDADTFKFLNINKEAQRNIGYSFEELYTMTPVDIKPDMDISEFNTLIAPLVNDETAKVKFETRHGRKDGTSYPVEVHLQLSKLGKEKVFVAFILDITERKNYTENLEKIVEERTHQLTEALAVEKELNELKTRFLSLVSHEFKTPLSSILTSITLLGKYTETEQQPKRDKHVTTIKNKVKYLDTILNDFLSVERLESGKVNYKIEEFPLSKTVNEVVYNANMLLKSGQQIHYPENIDELNIQFDEKTLELALSNLVHNAIKYSPEDSTIDIKVDIKDTGYTISVIDEGIGIPVEEQKHIFNRYFRAENALLTQGTGIGLNIAKQHIENLGGSLEFSSTESIGSTFTLSIPKLKTN</sequence>
<dbReference type="InterPro" id="IPR003594">
    <property type="entry name" value="HATPase_dom"/>
</dbReference>
<dbReference type="SMART" id="SM00388">
    <property type="entry name" value="HisKA"/>
    <property type="match status" value="1"/>
</dbReference>
<dbReference type="AlphaFoldDB" id="A0A4R7K4P4"/>
<keyword evidence="3" id="KW-0597">Phosphoprotein</keyword>
<dbReference type="GO" id="GO:0000155">
    <property type="term" value="F:phosphorelay sensor kinase activity"/>
    <property type="evidence" value="ECO:0007669"/>
    <property type="project" value="InterPro"/>
</dbReference>
<comment type="catalytic activity">
    <reaction evidence="1">
        <text>ATP + protein L-histidine = ADP + protein N-phospho-L-histidine.</text>
        <dbReference type="EC" id="2.7.13.3"/>
    </reaction>
</comment>
<dbReference type="InterPro" id="IPR003661">
    <property type="entry name" value="HisK_dim/P_dom"/>
</dbReference>
<keyword evidence="4" id="KW-0808">Transferase</keyword>
<dbReference type="Gene3D" id="1.10.287.130">
    <property type="match status" value="1"/>
</dbReference>
<evidence type="ECO:0000259" key="7">
    <source>
        <dbReference type="PROSITE" id="PS50109"/>
    </source>
</evidence>
<feature type="domain" description="PAS" evidence="8">
    <location>
        <begin position="7"/>
        <end position="59"/>
    </location>
</feature>
<dbReference type="InterPro" id="IPR005467">
    <property type="entry name" value="His_kinase_dom"/>
</dbReference>
<proteinExistence type="predicted"/>
<dbReference type="PROSITE" id="PS50109">
    <property type="entry name" value="HIS_KIN"/>
    <property type="match status" value="1"/>
</dbReference>
<evidence type="ECO:0000256" key="6">
    <source>
        <dbReference type="ARBA" id="ARBA00023012"/>
    </source>
</evidence>
<dbReference type="NCBIfam" id="TIGR00229">
    <property type="entry name" value="sensory_box"/>
    <property type="match status" value="2"/>
</dbReference>
<dbReference type="CDD" id="cd00130">
    <property type="entry name" value="PAS"/>
    <property type="match status" value="2"/>
</dbReference>
<dbReference type="Proteomes" id="UP000294749">
    <property type="component" value="Unassembled WGS sequence"/>
</dbReference>
<dbReference type="SUPFAM" id="SSF55874">
    <property type="entry name" value="ATPase domain of HSP90 chaperone/DNA topoisomerase II/histidine kinase"/>
    <property type="match status" value="1"/>
</dbReference>
<feature type="domain" description="Histidine kinase" evidence="7">
    <location>
        <begin position="285"/>
        <end position="501"/>
    </location>
</feature>
<dbReference type="Pfam" id="PF02518">
    <property type="entry name" value="HATPase_c"/>
    <property type="match status" value="1"/>
</dbReference>
<dbReference type="InterPro" id="IPR036890">
    <property type="entry name" value="HATPase_C_sf"/>
</dbReference>
<dbReference type="SUPFAM" id="SSF47384">
    <property type="entry name" value="Homodimeric domain of signal transducing histidine kinase"/>
    <property type="match status" value="1"/>
</dbReference>
<feature type="domain" description="PAC" evidence="9">
    <location>
        <begin position="206"/>
        <end position="256"/>
    </location>
</feature>
<dbReference type="EC" id="2.7.13.3" evidence="2"/>
<organism evidence="10 11">
    <name type="scientific">Maribacter spongiicola</name>
    <dbReference type="NCBI Taxonomy" id="1206753"/>
    <lineage>
        <taxon>Bacteria</taxon>
        <taxon>Pseudomonadati</taxon>
        <taxon>Bacteroidota</taxon>
        <taxon>Flavobacteriia</taxon>
        <taxon>Flavobacteriales</taxon>
        <taxon>Flavobacteriaceae</taxon>
        <taxon>Maribacter</taxon>
    </lineage>
</organism>
<dbReference type="InterPro" id="IPR000014">
    <property type="entry name" value="PAS"/>
</dbReference>
<dbReference type="Pfam" id="PF00512">
    <property type="entry name" value="HisKA"/>
    <property type="match status" value="1"/>
</dbReference>
<dbReference type="InterPro" id="IPR035965">
    <property type="entry name" value="PAS-like_dom_sf"/>
</dbReference>
<dbReference type="PROSITE" id="PS50113">
    <property type="entry name" value="PAC"/>
    <property type="match status" value="1"/>
</dbReference>
<dbReference type="SMART" id="SM00387">
    <property type="entry name" value="HATPase_c"/>
    <property type="match status" value="1"/>
</dbReference>
<keyword evidence="6" id="KW-0902">Two-component regulatory system</keyword>
<dbReference type="InterPro" id="IPR000700">
    <property type="entry name" value="PAS-assoc_C"/>
</dbReference>
<gene>
    <name evidence="10" type="ORF">CLV90_2093</name>
</gene>
<dbReference type="InterPro" id="IPR004358">
    <property type="entry name" value="Sig_transdc_His_kin-like_C"/>
</dbReference>
<comment type="caution">
    <text evidence="10">The sequence shown here is derived from an EMBL/GenBank/DDBJ whole genome shotgun (WGS) entry which is preliminary data.</text>
</comment>
<keyword evidence="11" id="KW-1185">Reference proteome</keyword>
<name>A0A4R7K4P4_9FLAO</name>
<reference evidence="10 11" key="1">
    <citation type="submission" date="2019-03" db="EMBL/GenBank/DDBJ databases">
        <title>Genomic Encyclopedia of Archaeal and Bacterial Type Strains, Phase II (KMG-II): from individual species to whole genera.</title>
        <authorList>
            <person name="Goeker M."/>
        </authorList>
    </citation>
    <scope>NUCLEOTIDE SEQUENCE [LARGE SCALE GENOMIC DNA]</scope>
    <source>
        <strain evidence="10 11">DSM 25233</strain>
    </source>
</reference>
<evidence type="ECO:0000259" key="9">
    <source>
        <dbReference type="PROSITE" id="PS50113"/>
    </source>
</evidence>
<dbReference type="RefSeq" id="WP_133687386.1">
    <property type="nucleotide sequence ID" value="NZ_SOAY01000011.1"/>
</dbReference>
<dbReference type="EMBL" id="SOAY01000011">
    <property type="protein sequence ID" value="TDT45013.1"/>
    <property type="molecule type" value="Genomic_DNA"/>
</dbReference>
<evidence type="ECO:0000256" key="2">
    <source>
        <dbReference type="ARBA" id="ARBA00012438"/>
    </source>
</evidence>
<evidence type="ECO:0000256" key="1">
    <source>
        <dbReference type="ARBA" id="ARBA00000085"/>
    </source>
</evidence>
<dbReference type="InterPro" id="IPR036097">
    <property type="entry name" value="HisK_dim/P_sf"/>
</dbReference>
<evidence type="ECO:0000256" key="4">
    <source>
        <dbReference type="ARBA" id="ARBA00022679"/>
    </source>
</evidence>
<protein>
    <recommendedName>
        <fullName evidence="2">histidine kinase</fullName>
        <ecNumber evidence="2">2.7.13.3</ecNumber>
    </recommendedName>
</protein>
<dbReference type="SUPFAM" id="SSF55785">
    <property type="entry name" value="PYP-like sensor domain (PAS domain)"/>
    <property type="match status" value="2"/>
</dbReference>
<dbReference type="Gene3D" id="3.30.450.20">
    <property type="entry name" value="PAS domain"/>
    <property type="match status" value="2"/>
</dbReference>
<keyword evidence="5" id="KW-0418">Kinase</keyword>
<evidence type="ECO:0000256" key="5">
    <source>
        <dbReference type="ARBA" id="ARBA00022777"/>
    </source>
</evidence>
<dbReference type="PANTHER" id="PTHR43711:SF26">
    <property type="entry name" value="SENSOR HISTIDINE KINASE RCSC"/>
    <property type="match status" value="1"/>
</dbReference>
<dbReference type="Gene3D" id="3.30.565.10">
    <property type="entry name" value="Histidine kinase-like ATPase, C-terminal domain"/>
    <property type="match status" value="1"/>
</dbReference>